<evidence type="ECO:0000313" key="4">
    <source>
        <dbReference type="Proteomes" id="UP000199135"/>
    </source>
</evidence>
<protein>
    <recommendedName>
        <fullName evidence="2">DISARM protein DrmE C-terminal domain-containing protein</fullName>
    </recommendedName>
</protein>
<evidence type="ECO:0000313" key="3">
    <source>
        <dbReference type="EMBL" id="SEH64029.1"/>
    </source>
</evidence>
<dbReference type="Pfam" id="PF24957">
    <property type="entry name" value="DrmE_C"/>
    <property type="match status" value="1"/>
</dbReference>
<dbReference type="Proteomes" id="UP000199135">
    <property type="component" value="Unassembled WGS sequence"/>
</dbReference>
<feature type="region of interest" description="Disordered" evidence="1">
    <location>
        <begin position="591"/>
        <end position="620"/>
    </location>
</feature>
<sequence>MNGPVPGAISLEEFFDSCTRVGEGAVLSFENLGNVRLTTITRANLLLLQRAREQGCPGIIFSCPDFERESVAITFLAAMQNLLEAEGDPGLHEAMAGETAAIGDCVVEITDVTETKVMLNSRDQSVGYLREIYEFPMVHRASAGARLSKTKGSALKKFAAEYDMQPPMARRLLDMCGKDVPAVGYVSSPSQYLNEPPTHILSGKIMADGAGASLSRVIPISYVSPSGKIRNGFEWPFDAPPSIIVGPRTDGIGSAYQIIELARGGMAVDFVSFNIPSPDILETTLLSDVLDLVDMGIGVVGFCDRWTLDRMDLLKEKGFLIFDWDDCEAATRAEGCLLSPVQRTMLERQHEKVMPVQAGESGLSRAKEIIYDRLDKVEMYTDDAWRAKQDLFRALGAAIRMTEAPDDEYCDLQRDLISSSIEAIEASRSLEQESFNELCEACDILSSIYEPGKPLPKEQQIYELITDRLDAGYAVVLVVDSNRTKRAYEYWREELEFNDYSAEDFRVINTRDFMAARGIDGGECVIFSGWYDRGVMDRAVHSGISADMTFVLYTDGKGGLELEWWRRANEQWHIASDRCSKETDRSLSKLGIEPIGRPTKSVTHAKASGTPADKEKDGSPAAIITEIERRRLQKDVARKGEKSVTAVPVMFNDGTHVWLRSGGGTSSGGKLVVITDCLDGQNDEPERKPASALLPGDVVLRTHSDRAYIRKASEKRVDGYKAALQVAHRWKEPISRARMSGMSDPEIVERIQSHLRVPRSTQTVRGWVKGERIAPQSEEDIRSIFSAFRIFIKDEDIKGILGAASLIRGQHQRTGMMAHEKMVGLFLDDVSRYGLDDAVSGFDDRHESGNVELLRITAIGDEARVAVDRAYVV</sequence>
<feature type="domain" description="DISARM protein DrmE C-terminal" evidence="2">
    <location>
        <begin position="674"/>
        <end position="817"/>
    </location>
</feature>
<evidence type="ECO:0000256" key="1">
    <source>
        <dbReference type="SAM" id="MobiDB-lite"/>
    </source>
</evidence>
<dbReference type="EMBL" id="FNWT01000008">
    <property type="protein sequence ID" value="SEH64029.1"/>
    <property type="molecule type" value="Genomic_DNA"/>
</dbReference>
<organism evidence="3 4">
    <name type="scientific">Parafannyhessea umbonata</name>
    <dbReference type="NCBI Taxonomy" id="604330"/>
    <lineage>
        <taxon>Bacteria</taxon>
        <taxon>Bacillati</taxon>
        <taxon>Actinomycetota</taxon>
        <taxon>Coriobacteriia</taxon>
        <taxon>Coriobacteriales</taxon>
        <taxon>Atopobiaceae</taxon>
        <taxon>Parafannyhessea</taxon>
    </lineage>
</organism>
<name>A0A1H6JSU6_9ACTN</name>
<proteinExistence type="predicted"/>
<comment type="caution">
    <text evidence="3">The sequence shown here is derived from an EMBL/GenBank/DDBJ whole genome shotgun (WGS) entry which is preliminary data.</text>
</comment>
<accession>A0A1H6JSU6</accession>
<reference evidence="3 4" key="1">
    <citation type="submission" date="2016-10" db="EMBL/GenBank/DDBJ databases">
        <authorList>
            <person name="Varghese N."/>
            <person name="Submissions S."/>
        </authorList>
    </citation>
    <scope>NUCLEOTIDE SEQUENCE [LARGE SCALE GENOMIC DNA]</scope>
    <source>
        <strain evidence="3 4">WCP15</strain>
    </source>
</reference>
<gene>
    <name evidence="3" type="ORF">SAMN05216447_10876</name>
</gene>
<evidence type="ECO:0000259" key="2">
    <source>
        <dbReference type="Pfam" id="PF24957"/>
    </source>
</evidence>
<dbReference type="RefSeq" id="WP_078687729.1">
    <property type="nucleotide sequence ID" value="NZ_FNWT01000008.1"/>
</dbReference>
<dbReference type="InterPro" id="IPR056666">
    <property type="entry name" value="DrmE_C"/>
</dbReference>
<keyword evidence="4" id="KW-1185">Reference proteome</keyword>